<dbReference type="RefSeq" id="WP_001108807.1">
    <property type="nucleotide sequence ID" value="NZ_AP018677.1"/>
</dbReference>
<dbReference type="Proteomes" id="UP000323225">
    <property type="component" value="Unassembled WGS sequence"/>
</dbReference>
<reference evidence="11 16" key="3">
    <citation type="submission" date="2019-02" db="EMBL/GenBank/DDBJ databases">
        <title>Genomic plasticity associated with the antimicrobial resistance in Vibrio cholerae.</title>
        <authorList>
            <person name="Verma J."/>
            <person name="Bag S."/>
            <person name="Saha B."/>
            <person name="Kumar P."/>
            <person name="Ghosh T.S."/>
            <person name="Dayal M."/>
            <person name="Senapati T."/>
            <person name="Mehra S."/>
            <person name="Dey P."/>
            <person name="Desigamani A."/>
            <person name="Kumar D."/>
            <person name="Rana P."/>
            <person name="Kumar B."/>
            <person name="Maiti T.K."/>
            <person name="Sharma N.C."/>
            <person name="Bhadra R.K."/>
            <person name="Mutreja A."/>
            <person name="Nair G.B."/>
            <person name="Ramamurthy T."/>
            <person name="Das B."/>
        </authorList>
    </citation>
    <scope>NUCLEOTIDE SEQUENCE [LARGE SCALE GENOMIC DNA]</scope>
    <source>
        <strain evidence="11 16">IDH06781</strain>
    </source>
</reference>
<dbReference type="Proteomes" id="UP000319979">
    <property type="component" value="Unassembled WGS sequence"/>
</dbReference>
<dbReference type="Proteomes" id="UP000294145">
    <property type="component" value="Unassembled WGS sequence"/>
</dbReference>
<dbReference type="InterPro" id="IPR047201">
    <property type="entry name" value="ERI-1_3'hExo-like"/>
</dbReference>
<dbReference type="InterPro" id="IPR012337">
    <property type="entry name" value="RNaseH-like_sf"/>
</dbReference>
<evidence type="ECO:0000313" key="11">
    <source>
        <dbReference type="EMBL" id="TBM47089.1"/>
    </source>
</evidence>
<evidence type="ECO:0000313" key="17">
    <source>
        <dbReference type="Proteomes" id="UP000319979"/>
    </source>
</evidence>
<dbReference type="SMART" id="SM00479">
    <property type="entry name" value="EXOIII"/>
    <property type="match status" value="1"/>
</dbReference>
<organism evidence="12 17">
    <name type="scientific">Vibrio cholerae</name>
    <dbReference type="NCBI Taxonomy" id="666"/>
    <lineage>
        <taxon>Bacteria</taxon>
        <taxon>Pseudomonadati</taxon>
        <taxon>Pseudomonadota</taxon>
        <taxon>Gammaproteobacteria</taxon>
        <taxon>Vibrionales</taxon>
        <taxon>Vibrionaceae</taxon>
        <taxon>Vibrio</taxon>
    </lineage>
</organism>
<dbReference type="SMR" id="A0A085SHQ0"/>
<feature type="domain" description="Exonuclease" evidence="4">
    <location>
        <begin position="5"/>
        <end position="176"/>
    </location>
</feature>
<sequence length="176" mass="19969">MNYNRVVCFDLEMCCWNENGVGTTGEIIEIGLAEIDLAAGEIVKRAQYFVKPEKDEISLFCAELTGITPRKIEKQGRPLAEVIQSMVKNFGGSNKIYASWGRDDLILLNECREKGLSVPFQEFLNLATLYRIQHRLKDKRIGHRAAQESQGIEWEGRQHSGYVDAYNLAKLALTML</sequence>
<dbReference type="InterPro" id="IPR036397">
    <property type="entry name" value="RNaseH_sf"/>
</dbReference>
<dbReference type="GO" id="GO:0000175">
    <property type="term" value="F:3'-5'-RNA exonuclease activity"/>
    <property type="evidence" value="ECO:0007669"/>
    <property type="project" value="InterPro"/>
</dbReference>
<name>A0A085SHQ0_VIBCL</name>
<dbReference type="InterPro" id="IPR013520">
    <property type="entry name" value="Ribonucl_H"/>
</dbReference>
<dbReference type="Proteomes" id="UP000471242">
    <property type="component" value="Unassembled WGS sequence"/>
</dbReference>
<evidence type="ECO:0000313" key="12">
    <source>
        <dbReference type="EMBL" id="TQP14266.1"/>
    </source>
</evidence>
<keyword evidence="1" id="KW-0540">Nuclease</keyword>
<dbReference type="GO" id="GO:0003676">
    <property type="term" value="F:nucleic acid binding"/>
    <property type="evidence" value="ECO:0007669"/>
    <property type="project" value="InterPro"/>
</dbReference>
<dbReference type="EMBL" id="JAHBND010000443">
    <property type="protein sequence ID" value="MBS7673608.1"/>
    <property type="molecule type" value="Genomic_DNA"/>
</dbReference>
<dbReference type="EMBL" id="QZRB01000007">
    <property type="protein sequence ID" value="MVD22775.1"/>
    <property type="molecule type" value="Genomic_DNA"/>
</dbReference>
<reference evidence="9" key="7">
    <citation type="submission" date="2023-08" db="EMBL/GenBank/DDBJ databases">
        <title>Vibrio cholerae Outbreaks in Tanzania Exemplify Founder Flush: Simultaneous Increases in Population Size and Genetic Diversity.</title>
        <authorList>
            <person name="Debes A.K."/>
            <person name="Mohammed A."/>
            <person name="Maseke I."/>
            <person name="Almeida M."/>
            <person name="Li S."/>
            <person name="Matimba H."/>
            <person name="Joachim A."/>
            <person name="Mizinduko M."/>
            <person name="Nyanga S."/>
            <person name="Kelly M."/>
            <person name="Kachwamba Y."/>
            <person name="Schaffer A.M."/>
            <person name="Nyanga A.S."/>
            <person name="Mghamba J."/>
            <person name="Mosha F.S."/>
            <person name="Sack D.A."/>
            <person name="Stine O.C."/>
        </authorList>
    </citation>
    <scope>NUCLEOTIDE SEQUENCE</scope>
    <source>
        <strain evidence="9">TDS0091212</strain>
    </source>
</reference>
<keyword evidence="3 12" id="KW-0269">Exonuclease</keyword>
<dbReference type="SUPFAM" id="SSF53098">
    <property type="entry name" value="Ribonuclease H-like"/>
    <property type="match status" value="1"/>
</dbReference>
<dbReference type="OMA" id="YRIQNRL"/>
<dbReference type="Proteomes" id="UP000041770">
    <property type="component" value="Unassembled WGS sequence"/>
</dbReference>
<evidence type="ECO:0000313" key="8">
    <source>
        <dbReference type="EMBL" id="KAA1255613.1"/>
    </source>
</evidence>
<gene>
    <name evidence="10" type="ORF">D6U24_05335</name>
    <name evidence="5" type="ORF">ERS013165_00966</name>
    <name evidence="7" type="ORF">ERS013200_02442</name>
    <name evidence="6" type="ORF">ERS013201_01225</name>
    <name evidence="11" type="ORF">EYB64_01960</name>
    <name evidence="8" type="ORF">F0M16_06700</name>
    <name evidence="12" type="ORF">FLM02_09680</name>
    <name evidence="9" type="ORF">KIN13_09230</name>
</gene>
<dbReference type="GeneID" id="89514331"/>
<reference evidence="12 17" key="4">
    <citation type="submission" date="2019-07" db="EMBL/GenBank/DDBJ databases">
        <title>Phenotypic and genotypic antimicrobial resistance traits of Vibrio cholerae non-O1/non-O139 isolated from a large Austrian lake frequently associated with cases of infection.</title>
        <authorList>
            <person name="Lepuschitz S."/>
            <person name="Baron S."/>
            <person name="Larvor E."/>
            <person name="Granier S."/>
            <person name="Pretzer C."/>
            <person name="Mach R.L."/>
            <person name="Farnleitner A.H."/>
            <person name="Ruppitsch W."/>
            <person name="Pleininger S."/>
            <person name="Indra A."/>
            <person name="Kirschner A.K.T."/>
        </authorList>
    </citation>
    <scope>NUCLEOTIDE SEQUENCE [LARGE SCALE GENOMIC DNA]</scope>
    <source>
        <strain evidence="12 17">A12JL36W90</strain>
    </source>
</reference>
<dbReference type="EMBL" id="CWQY01000016">
    <property type="protein sequence ID" value="CSC85163.1"/>
    <property type="molecule type" value="Genomic_DNA"/>
</dbReference>
<dbReference type="CDD" id="cd06133">
    <property type="entry name" value="ERI-1_3'hExo_like"/>
    <property type="match status" value="1"/>
</dbReference>
<dbReference type="Proteomes" id="UP001196338">
    <property type="component" value="Unassembled WGS sequence"/>
</dbReference>
<dbReference type="AlphaFoldDB" id="A0A085SHQ0"/>
<proteinExistence type="predicted"/>
<dbReference type="PANTHER" id="PTHR23044:SF61">
    <property type="entry name" value="3'-5' EXORIBONUCLEASE 1-RELATED"/>
    <property type="match status" value="1"/>
</dbReference>
<dbReference type="Pfam" id="PF00929">
    <property type="entry name" value="RNase_T"/>
    <property type="match status" value="1"/>
</dbReference>
<dbReference type="EMBL" id="VIOS01000027">
    <property type="protein sequence ID" value="TQP14266.1"/>
    <property type="molecule type" value="Genomic_DNA"/>
</dbReference>
<reference evidence="10 19" key="2">
    <citation type="submission" date="2018-09" db="EMBL/GenBank/DDBJ databases">
        <title>Genomic epidemiology reveals two lineages of Vibrio cholerae that can cause global cholera epidemics despite absence of cholera toxin gene.</title>
        <authorList>
            <person name="Wang H."/>
            <person name="Zen W."/>
            <person name="Yu H."/>
            <person name="Zhang W."/>
            <person name="Pan J."/>
            <person name="Yang C."/>
            <person name="Cui Y."/>
        </authorList>
    </citation>
    <scope>NUCLEOTIDE SEQUENCE [LARGE SCALE GENOMIC DNA]</scope>
    <source>
        <strain evidence="10 19">00-1_S85</strain>
    </source>
</reference>
<evidence type="ECO:0000313" key="9">
    <source>
        <dbReference type="EMBL" id="MBS7673608.1"/>
    </source>
</evidence>
<dbReference type="GO" id="GO:0006259">
    <property type="term" value="P:DNA metabolic process"/>
    <property type="evidence" value="ECO:0007669"/>
    <property type="project" value="UniProtKB-ARBA"/>
</dbReference>
<evidence type="ECO:0000313" key="5">
    <source>
        <dbReference type="EMBL" id="CSA17826.1"/>
    </source>
</evidence>
<evidence type="ECO:0000313" key="13">
    <source>
        <dbReference type="Proteomes" id="UP000041770"/>
    </source>
</evidence>
<evidence type="ECO:0000313" key="10">
    <source>
        <dbReference type="EMBL" id="MVD22775.1"/>
    </source>
</evidence>
<dbReference type="EMBL" id="VUAA01000005">
    <property type="protein sequence ID" value="KAA1255613.1"/>
    <property type="molecule type" value="Genomic_DNA"/>
</dbReference>
<protein>
    <submittedName>
        <fullName evidence="10 12">Exonuclease</fullName>
    </submittedName>
    <submittedName>
        <fullName evidence="5">KapD</fullName>
    </submittedName>
</protein>
<dbReference type="EMBL" id="CWOW01000003">
    <property type="protein sequence ID" value="CSA17826.1"/>
    <property type="molecule type" value="Genomic_DNA"/>
</dbReference>
<evidence type="ECO:0000313" key="18">
    <source>
        <dbReference type="Proteomes" id="UP000323225"/>
    </source>
</evidence>
<dbReference type="PANTHER" id="PTHR23044">
    <property type="entry name" value="3'-5' EXONUCLEASE ERI1-RELATED"/>
    <property type="match status" value="1"/>
</dbReference>
<accession>A0A085SHQ0</accession>
<evidence type="ECO:0000313" key="15">
    <source>
        <dbReference type="Proteomes" id="UP000046067"/>
    </source>
</evidence>
<dbReference type="KEGG" id="vcq:EN18_10145"/>
<dbReference type="Proteomes" id="UP000044806">
    <property type="component" value="Unassembled WGS sequence"/>
</dbReference>
<keyword evidence="2" id="KW-0378">Hydrolase</keyword>
<evidence type="ECO:0000256" key="2">
    <source>
        <dbReference type="ARBA" id="ARBA00022801"/>
    </source>
</evidence>
<dbReference type="Gene3D" id="3.30.420.10">
    <property type="entry name" value="Ribonuclease H-like superfamily/Ribonuclease H"/>
    <property type="match status" value="1"/>
</dbReference>
<reference evidence="8 18" key="5">
    <citation type="submission" date="2019-09" db="EMBL/GenBank/DDBJ databases">
        <authorList>
            <person name="Kritzky A."/>
            <person name="Schelkanova E.Y."/>
            <person name="Alkhova Z.V."/>
            <person name="Smirnova N.I."/>
        </authorList>
    </citation>
    <scope>NUCLEOTIDE SEQUENCE [LARGE SCALE GENOMIC DNA]</scope>
    <source>
        <strain evidence="8 18">M1526</strain>
    </source>
</reference>
<dbReference type="EMBL" id="CWQJ01000006">
    <property type="protein sequence ID" value="CSB88969.1"/>
    <property type="molecule type" value="Genomic_DNA"/>
</dbReference>
<evidence type="ECO:0000313" key="19">
    <source>
        <dbReference type="Proteomes" id="UP000471242"/>
    </source>
</evidence>
<dbReference type="InterPro" id="IPR051274">
    <property type="entry name" value="3-5_Exoribonuclease"/>
</dbReference>
<evidence type="ECO:0000256" key="3">
    <source>
        <dbReference type="ARBA" id="ARBA00022839"/>
    </source>
</evidence>
<dbReference type="EMBL" id="SISP01000001">
    <property type="protein sequence ID" value="TBM47089.1"/>
    <property type="molecule type" value="Genomic_DNA"/>
</dbReference>
<reference evidence="13 14" key="1">
    <citation type="submission" date="2015-07" db="EMBL/GenBank/DDBJ databases">
        <authorList>
            <consortium name="Pathogen Informatics"/>
        </authorList>
    </citation>
    <scope>NUCLEOTIDE SEQUENCE [LARGE SCALE GENOMIC DNA]</scope>
    <source>
        <strain evidence="7 13">A316</strain>
        <strain evidence="6 15">A325</strain>
        <strain evidence="5 14">A51</strain>
    </source>
</reference>
<evidence type="ECO:0000256" key="1">
    <source>
        <dbReference type="ARBA" id="ARBA00022722"/>
    </source>
</evidence>
<evidence type="ECO:0000313" key="6">
    <source>
        <dbReference type="EMBL" id="CSB88969.1"/>
    </source>
</evidence>
<reference evidence="9" key="6">
    <citation type="submission" date="2021-05" db="EMBL/GenBank/DDBJ databases">
        <authorList>
            <person name="Stine C."/>
        </authorList>
    </citation>
    <scope>NUCLEOTIDE SEQUENCE</scope>
    <source>
        <strain evidence="9">TDS0091212</strain>
    </source>
</reference>
<evidence type="ECO:0000313" key="16">
    <source>
        <dbReference type="Proteomes" id="UP000294145"/>
    </source>
</evidence>
<evidence type="ECO:0000313" key="14">
    <source>
        <dbReference type="Proteomes" id="UP000044806"/>
    </source>
</evidence>
<dbReference type="Proteomes" id="UP000046067">
    <property type="component" value="Unassembled WGS sequence"/>
</dbReference>
<evidence type="ECO:0000313" key="7">
    <source>
        <dbReference type="EMBL" id="CSC85163.1"/>
    </source>
</evidence>
<evidence type="ECO:0000259" key="4">
    <source>
        <dbReference type="SMART" id="SM00479"/>
    </source>
</evidence>